<dbReference type="InterPro" id="IPR051533">
    <property type="entry name" value="WaaL-like"/>
</dbReference>
<evidence type="ECO:0000256" key="2">
    <source>
        <dbReference type="ARBA" id="ARBA00022692"/>
    </source>
</evidence>
<feature type="transmembrane region" description="Helical" evidence="5">
    <location>
        <begin position="34"/>
        <end position="58"/>
    </location>
</feature>
<proteinExistence type="predicted"/>
<feature type="transmembrane region" description="Helical" evidence="5">
    <location>
        <begin position="70"/>
        <end position="88"/>
    </location>
</feature>
<dbReference type="GO" id="GO:0016020">
    <property type="term" value="C:membrane"/>
    <property type="evidence" value="ECO:0007669"/>
    <property type="project" value="UniProtKB-SubCell"/>
</dbReference>
<organism evidence="7 8">
    <name type="scientific">Ramlibacter rhizophilus</name>
    <dbReference type="NCBI Taxonomy" id="1781167"/>
    <lineage>
        <taxon>Bacteria</taxon>
        <taxon>Pseudomonadati</taxon>
        <taxon>Pseudomonadota</taxon>
        <taxon>Betaproteobacteria</taxon>
        <taxon>Burkholderiales</taxon>
        <taxon>Comamonadaceae</taxon>
        <taxon>Ramlibacter</taxon>
    </lineage>
</organism>
<evidence type="ECO:0000313" key="8">
    <source>
        <dbReference type="Proteomes" id="UP000297564"/>
    </source>
</evidence>
<evidence type="ECO:0000259" key="6">
    <source>
        <dbReference type="Pfam" id="PF04932"/>
    </source>
</evidence>
<protein>
    <submittedName>
        <fullName evidence="7">O-antigen ligase family protein</fullName>
    </submittedName>
</protein>
<feature type="transmembrane region" description="Helical" evidence="5">
    <location>
        <begin position="364"/>
        <end position="383"/>
    </location>
</feature>
<feature type="transmembrane region" description="Helical" evidence="5">
    <location>
        <begin position="189"/>
        <end position="214"/>
    </location>
</feature>
<name>A0A4Z0C0U9_9BURK</name>
<accession>A0A4Z0C0U9</accession>
<dbReference type="Pfam" id="PF04932">
    <property type="entry name" value="Wzy_C"/>
    <property type="match status" value="1"/>
</dbReference>
<dbReference type="PANTHER" id="PTHR37422">
    <property type="entry name" value="TEICHURONIC ACID BIOSYNTHESIS PROTEIN TUAE"/>
    <property type="match status" value="1"/>
</dbReference>
<feature type="domain" description="O-antigen ligase-related" evidence="6">
    <location>
        <begin position="189"/>
        <end position="347"/>
    </location>
</feature>
<gene>
    <name evidence="7" type="ORF">EZ242_03580</name>
</gene>
<feature type="transmembrane region" description="Helical" evidence="5">
    <location>
        <begin position="158"/>
        <end position="177"/>
    </location>
</feature>
<dbReference type="InterPro" id="IPR007016">
    <property type="entry name" value="O-antigen_ligase-rel_domated"/>
</dbReference>
<comment type="caution">
    <text evidence="7">The sequence shown here is derived from an EMBL/GenBank/DDBJ whole genome shotgun (WGS) entry which is preliminary data.</text>
</comment>
<feature type="transmembrane region" description="Helical" evidence="5">
    <location>
        <begin position="226"/>
        <end position="244"/>
    </location>
</feature>
<keyword evidence="7" id="KW-0436">Ligase</keyword>
<feature type="transmembrane region" description="Helical" evidence="5">
    <location>
        <begin position="125"/>
        <end position="146"/>
    </location>
</feature>
<dbReference type="PANTHER" id="PTHR37422:SF13">
    <property type="entry name" value="LIPOPOLYSACCHARIDE BIOSYNTHESIS PROTEIN PA4999-RELATED"/>
    <property type="match status" value="1"/>
</dbReference>
<dbReference type="Proteomes" id="UP000297564">
    <property type="component" value="Unassembled WGS sequence"/>
</dbReference>
<keyword evidence="3 5" id="KW-1133">Transmembrane helix</keyword>
<keyword evidence="8" id="KW-1185">Reference proteome</keyword>
<keyword evidence="2 5" id="KW-0812">Transmembrane</keyword>
<dbReference type="AlphaFoldDB" id="A0A4Z0C0U9"/>
<dbReference type="OrthoDB" id="9795248at2"/>
<feature type="transmembrane region" description="Helical" evidence="5">
    <location>
        <begin position="331"/>
        <end position="352"/>
    </location>
</feature>
<evidence type="ECO:0000256" key="4">
    <source>
        <dbReference type="ARBA" id="ARBA00023136"/>
    </source>
</evidence>
<keyword evidence="4 5" id="KW-0472">Membrane</keyword>
<dbReference type="RefSeq" id="WP_135283723.1">
    <property type="nucleotide sequence ID" value="NZ_SMLL01000001.1"/>
</dbReference>
<dbReference type="GO" id="GO:0016874">
    <property type="term" value="F:ligase activity"/>
    <property type="evidence" value="ECO:0007669"/>
    <property type="project" value="UniProtKB-KW"/>
</dbReference>
<evidence type="ECO:0000256" key="5">
    <source>
        <dbReference type="SAM" id="Phobius"/>
    </source>
</evidence>
<reference evidence="7 8" key="1">
    <citation type="submission" date="2019-03" db="EMBL/GenBank/DDBJ databases">
        <title>Ramlibacter rhizophilus CCTCC AB2015357, whole genome shotgun sequence.</title>
        <authorList>
            <person name="Zhang X."/>
            <person name="Feng G."/>
            <person name="Zhu H."/>
        </authorList>
    </citation>
    <scope>NUCLEOTIDE SEQUENCE [LARGE SCALE GENOMIC DNA]</scope>
    <source>
        <strain evidence="7 8">CCTCC AB2015357</strain>
    </source>
</reference>
<evidence type="ECO:0000313" key="7">
    <source>
        <dbReference type="EMBL" id="TFZ04841.1"/>
    </source>
</evidence>
<dbReference type="EMBL" id="SMLL01000001">
    <property type="protein sequence ID" value="TFZ04841.1"/>
    <property type="molecule type" value="Genomic_DNA"/>
</dbReference>
<comment type="subcellular location">
    <subcellularLocation>
        <location evidence="1">Membrane</location>
        <topology evidence="1">Multi-pass membrane protein</topology>
    </subcellularLocation>
</comment>
<evidence type="ECO:0000256" key="3">
    <source>
        <dbReference type="ARBA" id="ARBA00022989"/>
    </source>
</evidence>
<evidence type="ECO:0000256" key="1">
    <source>
        <dbReference type="ARBA" id="ARBA00004141"/>
    </source>
</evidence>
<sequence>MMAGTDGTLATRADQGGTFIERWMLAPVVAAFGFFLPMGPAGVSITLALLLVAAVALYPRLAFKPAWRNPVVAIGVALFAWTTLHTVWTSGFAWREAIEAVNRYHELLLPLLLIPLLHGRAREPFLQGLVAGVLVWAALHWVALAYPPLAVEIGPRRISAGWTLATSAFLMLVLAPARSRPWLWRLGAGFLALTVLFAIGGRTGHIVLLALLALAAVLQAPRGRRLPTALAVLLAVAVLAVASPKVRERAAETWTGSAQLDGTALSSTDIRVQLALTALAMAREHGLTGVGHTRVAERHAEVTLERLHAQPSGRHHQDEFWVRLDNPHNEYLMQLIATGAVGFALFLAWVAAPLRQPGSRPDRHALLGLVVAFAIGCLFNSLLRDFIEGHYYAAVLSWLLARTREA</sequence>